<dbReference type="EMBL" id="JALJXV010000001">
    <property type="protein sequence ID" value="MCP1673043.1"/>
    <property type="molecule type" value="Genomic_DNA"/>
</dbReference>
<dbReference type="EC" id="3.6.1.-" evidence="4"/>
<keyword evidence="5" id="KW-1185">Reference proteome</keyword>
<evidence type="ECO:0000256" key="2">
    <source>
        <dbReference type="ARBA" id="ARBA00022801"/>
    </source>
</evidence>
<dbReference type="Proteomes" id="UP001205843">
    <property type="component" value="Unassembled WGS sequence"/>
</dbReference>
<dbReference type="NCBIfam" id="NF008736">
    <property type="entry name" value="PRK11762.1"/>
    <property type="match status" value="1"/>
</dbReference>
<dbReference type="AlphaFoldDB" id="A0AAE3G0V6"/>
<sequence>MRKKPEILDTRTVASSRLFRIEAVNLRFPNGVEVEYERLRGAGKVGAVIIVPMLDENTVLLIREYGVGLERYELGLPKGRVEPDEDMLEAANRELMEEAGYGARTLTPLQALSLAPAYMGHRTQIVLAEGLYPQREEGDEPEPIEVVPTPLNELDDLIFNGDELTEGRSIAALYLARSWLERRPD</sequence>
<evidence type="ECO:0000313" key="5">
    <source>
        <dbReference type="Proteomes" id="UP001205843"/>
    </source>
</evidence>
<keyword evidence="2 4" id="KW-0378">Hydrolase</keyword>
<dbReference type="Gene3D" id="3.90.79.10">
    <property type="entry name" value="Nucleoside Triphosphate Pyrophosphohydrolase"/>
    <property type="match status" value="1"/>
</dbReference>
<dbReference type="InterPro" id="IPR015797">
    <property type="entry name" value="NUDIX_hydrolase-like_dom_sf"/>
</dbReference>
<evidence type="ECO:0000313" key="4">
    <source>
        <dbReference type="EMBL" id="MCP1673043.1"/>
    </source>
</evidence>
<dbReference type="PANTHER" id="PTHR11839">
    <property type="entry name" value="UDP/ADP-SUGAR PYROPHOSPHATASE"/>
    <property type="match status" value="1"/>
</dbReference>
<reference evidence="4" key="1">
    <citation type="submission" date="2022-03" db="EMBL/GenBank/DDBJ databases">
        <title>Genomic Encyclopedia of Type Strains, Phase III (KMG-III): the genomes of soil and plant-associated and newly described type strains.</title>
        <authorList>
            <person name="Whitman W."/>
        </authorList>
    </citation>
    <scope>NUCLEOTIDE SEQUENCE</scope>
    <source>
        <strain evidence="4">ANL 6-2</strain>
    </source>
</reference>
<feature type="domain" description="Nudix hydrolase" evidence="3">
    <location>
        <begin position="40"/>
        <end position="177"/>
    </location>
</feature>
<name>A0AAE3G0V6_9GAMM</name>
<evidence type="ECO:0000259" key="3">
    <source>
        <dbReference type="PROSITE" id="PS51462"/>
    </source>
</evidence>
<dbReference type="PROSITE" id="PS00893">
    <property type="entry name" value="NUDIX_BOX"/>
    <property type="match status" value="1"/>
</dbReference>
<evidence type="ECO:0000256" key="1">
    <source>
        <dbReference type="ARBA" id="ARBA00001946"/>
    </source>
</evidence>
<dbReference type="GO" id="GO:0005829">
    <property type="term" value="C:cytosol"/>
    <property type="evidence" value="ECO:0007669"/>
    <property type="project" value="TreeGrafter"/>
</dbReference>
<proteinExistence type="predicted"/>
<dbReference type="Pfam" id="PF00293">
    <property type="entry name" value="NUDIX"/>
    <property type="match status" value="1"/>
</dbReference>
<dbReference type="InterPro" id="IPR020084">
    <property type="entry name" value="NUDIX_hydrolase_CS"/>
</dbReference>
<gene>
    <name evidence="4" type="ORF">J2T57_000135</name>
</gene>
<dbReference type="GO" id="GO:0019693">
    <property type="term" value="P:ribose phosphate metabolic process"/>
    <property type="evidence" value="ECO:0007669"/>
    <property type="project" value="TreeGrafter"/>
</dbReference>
<dbReference type="GO" id="GO:0019144">
    <property type="term" value="F:ADP-sugar diphosphatase activity"/>
    <property type="evidence" value="ECO:0007669"/>
    <property type="project" value="TreeGrafter"/>
</dbReference>
<organism evidence="4 5">
    <name type="scientific">Natronocella acetinitrilica</name>
    <dbReference type="NCBI Taxonomy" id="414046"/>
    <lineage>
        <taxon>Bacteria</taxon>
        <taxon>Pseudomonadati</taxon>
        <taxon>Pseudomonadota</taxon>
        <taxon>Gammaproteobacteria</taxon>
        <taxon>Chromatiales</taxon>
        <taxon>Ectothiorhodospiraceae</taxon>
        <taxon>Natronocella</taxon>
    </lineage>
</organism>
<dbReference type="SUPFAM" id="SSF55811">
    <property type="entry name" value="Nudix"/>
    <property type="match status" value="1"/>
</dbReference>
<dbReference type="GO" id="GO:0006753">
    <property type="term" value="P:nucleoside phosphate metabolic process"/>
    <property type="evidence" value="ECO:0007669"/>
    <property type="project" value="TreeGrafter"/>
</dbReference>
<comment type="cofactor">
    <cofactor evidence="1">
        <name>Mg(2+)</name>
        <dbReference type="ChEBI" id="CHEBI:18420"/>
    </cofactor>
</comment>
<accession>A0AAE3G0V6</accession>
<dbReference type="RefSeq" id="WP_253472730.1">
    <property type="nucleotide sequence ID" value="NZ_JALJXV010000001.1"/>
</dbReference>
<comment type="caution">
    <text evidence="4">The sequence shown here is derived from an EMBL/GenBank/DDBJ whole genome shotgun (WGS) entry which is preliminary data.</text>
</comment>
<dbReference type="PROSITE" id="PS51462">
    <property type="entry name" value="NUDIX"/>
    <property type="match status" value="1"/>
</dbReference>
<dbReference type="InterPro" id="IPR000086">
    <property type="entry name" value="NUDIX_hydrolase_dom"/>
</dbReference>
<dbReference type="FunFam" id="3.90.79.10:FF:000006">
    <property type="entry name" value="ADP compounds hydrolase NudE"/>
    <property type="match status" value="1"/>
</dbReference>
<protein>
    <submittedName>
        <fullName evidence="4">ADP-ribose diphosphatase</fullName>
        <ecNumber evidence="4">3.6.1.-</ecNumber>
    </submittedName>
</protein>
<dbReference type="PANTHER" id="PTHR11839:SF12">
    <property type="entry name" value="ADP COMPOUNDS HYDROLASE NUDE"/>
    <property type="match status" value="1"/>
</dbReference>